<organism evidence="6 7">
    <name type="scientific">Halovivax asiaticus JCM 14624</name>
    <dbReference type="NCBI Taxonomy" id="1227490"/>
    <lineage>
        <taxon>Archaea</taxon>
        <taxon>Methanobacteriati</taxon>
        <taxon>Methanobacteriota</taxon>
        <taxon>Stenosarchaea group</taxon>
        <taxon>Halobacteria</taxon>
        <taxon>Halobacteriales</taxon>
        <taxon>Natrialbaceae</taxon>
        <taxon>Halovivax</taxon>
    </lineage>
</organism>
<dbReference type="AlphaFoldDB" id="M0BF64"/>
<dbReference type="InterPro" id="IPR017703">
    <property type="entry name" value="YgfZ/GCV_T_CS"/>
</dbReference>
<feature type="domain" description="GCVT N-terminal" evidence="4">
    <location>
        <begin position="5"/>
        <end position="249"/>
    </location>
</feature>
<dbReference type="PANTHER" id="PTHR43757:SF2">
    <property type="entry name" value="AMINOMETHYLTRANSFERASE, MITOCHONDRIAL"/>
    <property type="match status" value="1"/>
</dbReference>
<feature type="region of interest" description="Disordered" evidence="3">
    <location>
        <begin position="279"/>
        <end position="320"/>
    </location>
</feature>
<evidence type="ECO:0000259" key="4">
    <source>
        <dbReference type="Pfam" id="PF01571"/>
    </source>
</evidence>
<dbReference type="InterPro" id="IPR013977">
    <property type="entry name" value="GcvT_C"/>
</dbReference>
<dbReference type="STRING" id="1227490.C479_11855"/>
<name>M0BF64_9EURY</name>
<evidence type="ECO:0000313" key="6">
    <source>
        <dbReference type="EMBL" id="ELZ09511.1"/>
    </source>
</evidence>
<dbReference type="Pfam" id="PF08669">
    <property type="entry name" value="GCV_T_C"/>
    <property type="match status" value="1"/>
</dbReference>
<proteinExistence type="predicted"/>
<dbReference type="InterPro" id="IPR029043">
    <property type="entry name" value="GcvT/YgfZ_C"/>
</dbReference>
<dbReference type="NCBIfam" id="TIGR03317">
    <property type="entry name" value="ygfZ_signature"/>
    <property type="match status" value="1"/>
</dbReference>
<feature type="compositionally biased region" description="Low complexity" evidence="3">
    <location>
        <begin position="293"/>
        <end position="313"/>
    </location>
</feature>
<dbReference type="Pfam" id="PF01571">
    <property type="entry name" value="GCV_T"/>
    <property type="match status" value="1"/>
</dbReference>
<dbReference type="InterPro" id="IPR006222">
    <property type="entry name" value="GCVT_N"/>
</dbReference>
<dbReference type="Proteomes" id="UP000011560">
    <property type="component" value="Unassembled WGS sequence"/>
</dbReference>
<dbReference type="PIRSF" id="PIRSF006487">
    <property type="entry name" value="GcvT"/>
    <property type="match status" value="1"/>
</dbReference>
<dbReference type="InterPro" id="IPR027266">
    <property type="entry name" value="TrmE/GcvT-like"/>
</dbReference>
<dbReference type="PATRIC" id="fig|1227490.4.peg.2421"/>
<dbReference type="Gene3D" id="3.30.1360.120">
    <property type="entry name" value="Probable tRNA modification gtpase trme, domain 1"/>
    <property type="match status" value="1"/>
</dbReference>
<dbReference type="EMBL" id="AOIQ01000017">
    <property type="protein sequence ID" value="ELZ09511.1"/>
    <property type="molecule type" value="Genomic_DNA"/>
</dbReference>
<evidence type="ECO:0000256" key="1">
    <source>
        <dbReference type="ARBA" id="ARBA00022946"/>
    </source>
</evidence>
<reference evidence="6 7" key="1">
    <citation type="journal article" date="2014" name="PLoS Genet.">
        <title>Phylogenetically driven sequencing of extremely halophilic archaea reveals strategies for static and dynamic osmo-response.</title>
        <authorList>
            <person name="Becker E.A."/>
            <person name="Seitzer P.M."/>
            <person name="Tritt A."/>
            <person name="Larsen D."/>
            <person name="Krusor M."/>
            <person name="Yao A.I."/>
            <person name="Wu D."/>
            <person name="Madern D."/>
            <person name="Eisen J.A."/>
            <person name="Darling A.E."/>
            <person name="Facciotti M.T."/>
        </authorList>
    </citation>
    <scope>NUCLEOTIDE SEQUENCE [LARGE SCALE GENOMIC DNA]</scope>
    <source>
        <strain evidence="6 7">JCM 14624</strain>
    </source>
</reference>
<gene>
    <name evidence="6" type="ORF">C479_11855</name>
</gene>
<keyword evidence="1" id="KW-0809">Transit peptide</keyword>
<dbReference type="InterPro" id="IPR028896">
    <property type="entry name" value="GcvT/YgfZ/DmdA"/>
</dbReference>
<comment type="caution">
    <text evidence="6">The sequence shown here is derived from an EMBL/GenBank/DDBJ whole genome shotgun (WGS) entry which is preliminary data.</text>
</comment>
<keyword evidence="7" id="KW-1185">Reference proteome</keyword>
<dbReference type="SUPFAM" id="SSF103025">
    <property type="entry name" value="Folate-binding domain"/>
    <property type="match status" value="1"/>
</dbReference>
<evidence type="ECO:0000256" key="2">
    <source>
        <dbReference type="PIRSR" id="PIRSR006487-1"/>
    </source>
</evidence>
<sequence>MSIESTHADHGATFATRGDRTVVSHYGRPERAHRAVRNGVGLIERVVGVVSVRGDDRIDYVDNVLSNRVPSSEGEGCYALLLDPQGGIETDLYVYNAGERVLCFTPPGRAEALADEWAEKVFIQDVEIDDVTDDLAIFGVHGPQATEKVASVLHGSATPDEPLTFVRGSIADAGVSVIRTDAPTGEEGYEIICDVTDAPAVFEALSVQGMNAAPFGYQTWGSLTLEAGTPLFEHELAGTIPNVLGLRNALDFAKGCYVGQEVVSRVENRGQPSRRLIGLTLGTDGDTGEADDTTAVSDSTETAETGDGTAESADAADQTAEPGAAVFDGDSVVGEVTRSMTSPTLETPIALALVDFDLDASSLTVRVDGEALPATATELPFVDGSERSARLPSYP</sequence>
<feature type="binding site" evidence="2">
    <location>
        <position position="190"/>
    </location>
    <ligand>
        <name>substrate</name>
    </ligand>
</feature>
<dbReference type="PANTHER" id="PTHR43757">
    <property type="entry name" value="AMINOMETHYLTRANSFERASE"/>
    <property type="match status" value="1"/>
</dbReference>
<feature type="domain" description="Aminomethyltransferase C-terminal" evidence="5">
    <location>
        <begin position="317"/>
        <end position="383"/>
    </location>
</feature>
<evidence type="ECO:0000256" key="3">
    <source>
        <dbReference type="SAM" id="MobiDB-lite"/>
    </source>
</evidence>
<protein>
    <submittedName>
        <fullName evidence="6">Folate-binding protein YgfZ</fullName>
    </submittedName>
</protein>
<evidence type="ECO:0000259" key="5">
    <source>
        <dbReference type="Pfam" id="PF08669"/>
    </source>
</evidence>
<accession>M0BF64</accession>
<evidence type="ECO:0000313" key="7">
    <source>
        <dbReference type="Proteomes" id="UP000011560"/>
    </source>
</evidence>
<dbReference type="SUPFAM" id="SSF101790">
    <property type="entry name" value="Aminomethyltransferase beta-barrel domain"/>
    <property type="match status" value="1"/>
</dbReference>